<dbReference type="InterPro" id="IPR049790">
    <property type="entry name" value="Rv3655c/TadE"/>
</dbReference>
<gene>
    <name evidence="3" type="ORF">OG469_22420</name>
</gene>
<dbReference type="InterPro" id="IPR012495">
    <property type="entry name" value="TadE-like_dom"/>
</dbReference>
<reference evidence="3 4" key="1">
    <citation type="submission" date="2022-10" db="EMBL/GenBank/DDBJ databases">
        <title>The complete genomes of actinobacterial strains from the NBC collection.</title>
        <authorList>
            <person name="Joergensen T.S."/>
            <person name="Alvarez Arevalo M."/>
            <person name="Sterndorff E.B."/>
            <person name="Faurdal D."/>
            <person name="Vuksanovic O."/>
            <person name="Mourched A.-S."/>
            <person name="Charusanti P."/>
            <person name="Shaw S."/>
            <person name="Blin K."/>
            <person name="Weber T."/>
        </authorList>
    </citation>
    <scope>NUCLEOTIDE SEQUENCE [LARGE SCALE GENOMIC DNA]</scope>
    <source>
        <strain evidence="3 4">NBC_01247</strain>
    </source>
</reference>
<organism evidence="3 4">
    <name type="scientific">Kitasatospora herbaricolor</name>
    <dbReference type="NCBI Taxonomy" id="68217"/>
    <lineage>
        <taxon>Bacteria</taxon>
        <taxon>Bacillati</taxon>
        <taxon>Actinomycetota</taxon>
        <taxon>Actinomycetes</taxon>
        <taxon>Kitasatosporales</taxon>
        <taxon>Streptomycetaceae</taxon>
        <taxon>Kitasatospora</taxon>
    </lineage>
</organism>
<protein>
    <submittedName>
        <fullName evidence="3">Pilus assembly protein</fullName>
    </submittedName>
</protein>
<feature type="transmembrane region" description="Helical" evidence="1">
    <location>
        <begin position="20"/>
        <end position="41"/>
    </location>
</feature>
<keyword evidence="1" id="KW-0472">Membrane</keyword>
<proteinExistence type="predicted"/>
<keyword evidence="1" id="KW-1133">Transmembrane helix</keyword>
<sequence>MRRDRARSPRRAPDAGFATAETAVALPALVLLAAMLLWGMVAATAQIRCVDAARAGARAAARGDTDAVALARSAAPPGAEVRIAAEGESVRVTVKAPCPGPGGLAGVLSVRLGATAVSAREDTLTGPAGGVSSWPS</sequence>
<feature type="domain" description="TadE-like" evidence="2">
    <location>
        <begin position="16"/>
        <end position="58"/>
    </location>
</feature>
<evidence type="ECO:0000313" key="4">
    <source>
        <dbReference type="Proteomes" id="UP001432014"/>
    </source>
</evidence>
<dbReference type="Pfam" id="PF07811">
    <property type="entry name" value="TadE"/>
    <property type="match status" value="1"/>
</dbReference>
<evidence type="ECO:0000313" key="3">
    <source>
        <dbReference type="EMBL" id="WUS58019.1"/>
    </source>
</evidence>
<evidence type="ECO:0000256" key="1">
    <source>
        <dbReference type="SAM" id="Phobius"/>
    </source>
</evidence>
<dbReference type="NCBIfam" id="NF041390">
    <property type="entry name" value="TadE_Rv3655c"/>
    <property type="match status" value="1"/>
</dbReference>
<name>A0ABZ1WBC3_9ACTN</name>
<keyword evidence="1" id="KW-0812">Transmembrane</keyword>
<keyword evidence="4" id="KW-1185">Reference proteome</keyword>
<evidence type="ECO:0000259" key="2">
    <source>
        <dbReference type="Pfam" id="PF07811"/>
    </source>
</evidence>
<dbReference type="Proteomes" id="UP001432014">
    <property type="component" value="Chromosome"/>
</dbReference>
<accession>A0ABZ1WBC3</accession>
<dbReference type="EMBL" id="CP108482">
    <property type="protein sequence ID" value="WUS58019.1"/>
    <property type="molecule type" value="Genomic_DNA"/>
</dbReference>